<comment type="caution">
    <text evidence="2">The sequence shown here is derived from an EMBL/GenBank/DDBJ whole genome shotgun (WGS) entry which is preliminary data.</text>
</comment>
<name>A0A371H2J6_MUCPR</name>
<evidence type="ECO:0000313" key="2">
    <source>
        <dbReference type="EMBL" id="RDX97048.1"/>
    </source>
</evidence>
<organism evidence="2 3">
    <name type="scientific">Mucuna pruriens</name>
    <name type="common">Velvet bean</name>
    <name type="synonym">Dolichos pruriens</name>
    <dbReference type="NCBI Taxonomy" id="157652"/>
    <lineage>
        <taxon>Eukaryota</taxon>
        <taxon>Viridiplantae</taxon>
        <taxon>Streptophyta</taxon>
        <taxon>Embryophyta</taxon>
        <taxon>Tracheophyta</taxon>
        <taxon>Spermatophyta</taxon>
        <taxon>Magnoliopsida</taxon>
        <taxon>eudicotyledons</taxon>
        <taxon>Gunneridae</taxon>
        <taxon>Pentapetalae</taxon>
        <taxon>rosids</taxon>
        <taxon>fabids</taxon>
        <taxon>Fabales</taxon>
        <taxon>Fabaceae</taxon>
        <taxon>Papilionoideae</taxon>
        <taxon>50 kb inversion clade</taxon>
        <taxon>NPAAA clade</taxon>
        <taxon>indigoferoid/millettioid clade</taxon>
        <taxon>Phaseoleae</taxon>
        <taxon>Mucuna</taxon>
    </lineage>
</organism>
<protein>
    <submittedName>
        <fullName evidence="2">Uncharacterized protein</fullName>
    </submittedName>
</protein>
<evidence type="ECO:0000256" key="1">
    <source>
        <dbReference type="SAM" id="MobiDB-lite"/>
    </source>
</evidence>
<keyword evidence="3" id="KW-1185">Reference proteome</keyword>
<feature type="non-terminal residue" evidence="2">
    <location>
        <position position="1"/>
    </location>
</feature>
<sequence>MESSKLIFMPVKEKLKLTKESEGKRVDAKFLESICLADSWKNLVFVICNELKEFFVILKLKQNIQQQPIMLRKRKYFSLEGMVRRPDSLTDLVLSQYRLDQYEELTESILTWIWSRHQCLMVHWEPEMDKAGLAWMISAHHEKPWPRRVVPARLTHPRTRRLHRSNSPIALSTLAVQLSFKGQLSCHVTHRRSLQRKLQKGRIGSSICNSIRKRRSWTKRPKVIKGDRLGCHLILVDLILNALTNKGEASSFDHGDRRRPTPHRNCLPETVPWPIGPGTRSSSDPLYEFDLEIEIILRRLRKARNIIVSNSSNSISSSDNSSPITNTYDSVEFYSTNNFAE</sequence>
<dbReference type="Proteomes" id="UP000257109">
    <property type="component" value="Unassembled WGS sequence"/>
</dbReference>
<dbReference type="EMBL" id="QJKJ01003747">
    <property type="protein sequence ID" value="RDX97048.1"/>
    <property type="molecule type" value="Genomic_DNA"/>
</dbReference>
<reference evidence="2" key="1">
    <citation type="submission" date="2018-05" db="EMBL/GenBank/DDBJ databases">
        <title>Draft genome of Mucuna pruriens seed.</title>
        <authorList>
            <person name="Nnadi N.E."/>
            <person name="Vos R."/>
            <person name="Hasami M.H."/>
            <person name="Devisetty U.K."/>
            <person name="Aguiy J.C."/>
        </authorList>
    </citation>
    <scope>NUCLEOTIDE SEQUENCE [LARGE SCALE GENOMIC DNA]</scope>
    <source>
        <strain evidence="2">JCA_2017</strain>
    </source>
</reference>
<feature type="region of interest" description="Disordered" evidence="1">
    <location>
        <begin position="249"/>
        <end position="279"/>
    </location>
</feature>
<accession>A0A371H2J6</accession>
<evidence type="ECO:0000313" key="3">
    <source>
        <dbReference type="Proteomes" id="UP000257109"/>
    </source>
</evidence>
<gene>
    <name evidence="2" type="ORF">CR513_20231</name>
</gene>
<proteinExistence type="predicted"/>
<dbReference type="AlphaFoldDB" id="A0A371H2J6"/>
<dbReference type="OrthoDB" id="1733057at2759"/>